<evidence type="ECO:0000256" key="1">
    <source>
        <dbReference type="SAM" id="MobiDB-lite"/>
    </source>
</evidence>
<evidence type="ECO:0000313" key="2">
    <source>
        <dbReference type="EMBL" id="MBM7632795.1"/>
    </source>
</evidence>
<evidence type="ECO:0000313" key="3">
    <source>
        <dbReference type="Proteomes" id="UP000741863"/>
    </source>
</evidence>
<proteinExistence type="predicted"/>
<organism evidence="2 3">
    <name type="scientific">Geomicrobium sediminis</name>
    <dbReference type="NCBI Taxonomy" id="1347788"/>
    <lineage>
        <taxon>Bacteria</taxon>
        <taxon>Bacillati</taxon>
        <taxon>Bacillota</taxon>
        <taxon>Bacilli</taxon>
        <taxon>Bacillales</taxon>
        <taxon>Geomicrobium</taxon>
    </lineage>
</organism>
<feature type="compositionally biased region" description="Low complexity" evidence="1">
    <location>
        <begin position="1"/>
        <end position="15"/>
    </location>
</feature>
<feature type="region of interest" description="Disordered" evidence="1">
    <location>
        <begin position="1"/>
        <end position="23"/>
    </location>
</feature>
<dbReference type="RefSeq" id="WP_338028781.1">
    <property type="nucleotide sequence ID" value="NZ_JAFBEC010000005.1"/>
</dbReference>
<name>A0ABS2PBJ8_9BACL</name>
<dbReference type="EMBL" id="JAFBEC010000005">
    <property type="protein sequence ID" value="MBM7632795.1"/>
    <property type="molecule type" value="Genomic_DNA"/>
</dbReference>
<keyword evidence="3" id="KW-1185">Reference proteome</keyword>
<accession>A0ABS2PBJ8</accession>
<reference evidence="2 3" key="1">
    <citation type="submission" date="2021-01" db="EMBL/GenBank/DDBJ databases">
        <title>Genomic Encyclopedia of Type Strains, Phase IV (KMG-IV): sequencing the most valuable type-strain genomes for metagenomic binning, comparative biology and taxonomic classification.</title>
        <authorList>
            <person name="Goeker M."/>
        </authorList>
    </citation>
    <scope>NUCLEOTIDE SEQUENCE [LARGE SCALE GENOMIC DNA]</scope>
    <source>
        <strain evidence="2 3">DSM 25540</strain>
    </source>
</reference>
<gene>
    <name evidence="2" type="ORF">JOD17_001889</name>
</gene>
<evidence type="ECO:0008006" key="4">
    <source>
        <dbReference type="Google" id="ProtNLM"/>
    </source>
</evidence>
<comment type="caution">
    <text evidence="2">The sequence shown here is derived from an EMBL/GenBank/DDBJ whole genome shotgun (WGS) entry which is preliminary data.</text>
</comment>
<protein>
    <recommendedName>
        <fullName evidence="4">Rubrerythrin family protein</fullName>
    </recommendedName>
</protein>
<dbReference type="Proteomes" id="UP000741863">
    <property type="component" value="Unassembled WGS sequence"/>
</dbReference>
<sequence>MNMQPNSNQPQNQQSANTMHQPPVVITTKDQLYLSDMLNWNLTAAKKAHFYAQHAMEADVKTKFEQVAQMHENHYNRLMPYLQIQGAKQ</sequence>